<keyword evidence="1" id="KW-0472">Membrane</keyword>
<feature type="transmembrane region" description="Helical" evidence="1">
    <location>
        <begin position="58"/>
        <end position="75"/>
    </location>
</feature>
<dbReference type="Proteomes" id="UP001379235">
    <property type="component" value="Unassembled WGS sequence"/>
</dbReference>
<comment type="caution">
    <text evidence="2">The sequence shown here is derived from an EMBL/GenBank/DDBJ whole genome shotgun (WGS) entry which is preliminary data.</text>
</comment>
<dbReference type="EMBL" id="JBBHJY010000001">
    <property type="protein sequence ID" value="MEJ6008773.1"/>
    <property type="molecule type" value="Genomic_DNA"/>
</dbReference>
<protein>
    <submittedName>
        <fullName evidence="2">S-4TM family putative pore-forming effector</fullName>
    </submittedName>
</protein>
<dbReference type="RefSeq" id="WP_339964395.1">
    <property type="nucleotide sequence ID" value="NZ_JBBHJY010000001.1"/>
</dbReference>
<dbReference type="Pfam" id="PF18159">
    <property type="entry name" value="S_4TM"/>
    <property type="match status" value="1"/>
</dbReference>
<keyword evidence="1" id="KW-1133">Transmembrane helix</keyword>
<sequence>MQNQITTHQNEPRFLKLLRARSETYREASHWQIAQFVLTVITPLVGAVVAIMTPDARPYVAAAALVIAMLDSSLIDRIQKQKLKTAARIAEQFDCELLEMAWNPYAAGKKVEPEVIEDAAQRWPNGEVKLKGWYPSAVEQVPIHLARIICQRTNLWYDGTLREKYSSILLWSAIVIAILLFSVGFAAQLSLIDFVAVVIAPVTPVFGWTLREFFRQRDAAEALKLARSEAEALWATALNGGCEPSECARRSREFQNTIFARRANNPLIFPKIYDRLRSSLEIQMNRGAEAYVNELKDGG</sequence>
<dbReference type="InterPro" id="IPR049920">
    <property type="entry name" value="IK1_05631-like"/>
</dbReference>
<gene>
    <name evidence="2" type="ORF">WG900_02455</name>
</gene>
<reference evidence="2 3" key="1">
    <citation type="submission" date="2024-03" db="EMBL/GenBank/DDBJ databases">
        <authorList>
            <person name="Jo J.-H."/>
        </authorList>
    </citation>
    <scope>NUCLEOTIDE SEQUENCE [LARGE SCALE GENOMIC DNA]</scope>
    <source>
        <strain evidence="2 3">AS3R-12</strain>
    </source>
</reference>
<feature type="transmembrane region" description="Helical" evidence="1">
    <location>
        <begin position="33"/>
        <end position="52"/>
    </location>
</feature>
<proteinExistence type="predicted"/>
<name>A0ABU8S479_9SPHN</name>
<feature type="transmembrane region" description="Helical" evidence="1">
    <location>
        <begin position="168"/>
        <end position="185"/>
    </location>
</feature>
<feature type="transmembrane region" description="Helical" evidence="1">
    <location>
        <begin position="191"/>
        <end position="210"/>
    </location>
</feature>
<accession>A0ABU8S479</accession>
<evidence type="ECO:0000313" key="3">
    <source>
        <dbReference type="Proteomes" id="UP001379235"/>
    </source>
</evidence>
<evidence type="ECO:0000256" key="1">
    <source>
        <dbReference type="SAM" id="Phobius"/>
    </source>
</evidence>
<keyword evidence="3" id="KW-1185">Reference proteome</keyword>
<keyword evidence="1" id="KW-0812">Transmembrane</keyword>
<evidence type="ECO:0000313" key="2">
    <source>
        <dbReference type="EMBL" id="MEJ6008773.1"/>
    </source>
</evidence>
<organism evidence="2 3">
    <name type="scientific">Novosphingobium aquae</name>
    <dbReference type="NCBI Taxonomy" id="3133435"/>
    <lineage>
        <taxon>Bacteria</taxon>
        <taxon>Pseudomonadati</taxon>
        <taxon>Pseudomonadota</taxon>
        <taxon>Alphaproteobacteria</taxon>
        <taxon>Sphingomonadales</taxon>
        <taxon>Sphingomonadaceae</taxon>
        <taxon>Novosphingobium</taxon>
    </lineage>
</organism>